<dbReference type="Proteomes" id="UP000827432">
    <property type="component" value="Segment"/>
</dbReference>
<protein>
    <submittedName>
        <fullName evidence="1">Uncharacterized protein</fullName>
    </submittedName>
</protein>
<gene>
    <name evidence="1" type="primary">gp_26589</name>
</gene>
<dbReference type="RefSeq" id="YP_010360024.1">
    <property type="nucleotide sequence ID" value="NC_062779.1"/>
</dbReference>
<proteinExistence type="predicted"/>
<sequence>MSELTNALITYDDVIAKTNIDVLRKIAKVHDFAIFDKGNYNLNIWGIRCNTVDTGTFNDLLLVFYKANDANPKMNGKWTYDWFSITTDPSDLNLIKPINSKGCAILKEGQFRGAFKVGKHKGDYPALVQVKPLPLYRDNNRDNKLDLSGRVSYEIAGINIHRASKWKIIRTIGLYSAGCQVFESVRDFEDKFMPLVNKAKDLYGNSFTYTLTNIKEFKL</sequence>
<evidence type="ECO:0000313" key="2">
    <source>
        <dbReference type="Proteomes" id="UP000827432"/>
    </source>
</evidence>
<organism evidence="1 2">
    <name type="scientific">uncultured phage cr2_1</name>
    <dbReference type="NCBI Taxonomy" id="2986394"/>
    <lineage>
        <taxon>Viruses</taxon>
        <taxon>Duplodnaviria</taxon>
        <taxon>Heunggongvirae</taxon>
        <taxon>Uroviricota</taxon>
        <taxon>Caudoviricetes</taxon>
        <taxon>Crassvirales</taxon>
        <taxon>Crevaviridae</taxon>
        <taxon>Coarsevirinae</taxon>
        <taxon>Junduvirus</taxon>
        <taxon>Junduvirus communis</taxon>
    </lineage>
</organism>
<evidence type="ECO:0000313" key="1">
    <source>
        <dbReference type="EMBL" id="QWM90452.1"/>
    </source>
</evidence>
<dbReference type="GeneID" id="75690754"/>
<accession>A0AAE7RX52</accession>
<dbReference type="EMBL" id="MZ130489">
    <property type="protein sequence ID" value="QWM90452.1"/>
    <property type="molecule type" value="Genomic_DNA"/>
</dbReference>
<reference evidence="1 2" key="1">
    <citation type="submission" date="2021-04" db="EMBL/GenBank/DDBJ databases">
        <authorList>
            <person name="Shkoporov A.N."/>
            <person name="Stockdale S.R."/>
            <person name="Guerin E."/>
            <person name="Ross R.P."/>
            <person name="Hill C."/>
        </authorList>
    </citation>
    <scope>NUCLEOTIDE SEQUENCE [LARGE SCALE GENOMIC DNA]</scope>
    <source>
        <strain evidence="2">cr2_1</strain>
    </source>
</reference>
<keyword evidence="2" id="KW-1185">Reference proteome</keyword>
<name>A0AAE7RX52_9CAUD</name>
<dbReference type="KEGG" id="vg:75690754"/>